<evidence type="ECO:0000256" key="1">
    <source>
        <dbReference type="SAM" id="SignalP"/>
    </source>
</evidence>
<proteinExistence type="predicted"/>
<dbReference type="RefSeq" id="XP_007318727.1">
    <property type="nucleotide sequence ID" value="XM_007318665.1"/>
</dbReference>
<gene>
    <name evidence="2" type="ORF">SERLADRAFT_468383</name>
</gene>
<dbReference type="GeneID" id="18819405"/>
<keyword evidence="1" id="KW-0732">Signal</keyword>
<feature type="chain" id="PRO_5003381886" evidence="1">
    <location>
        <begin position="23"/>
        <end position="54"/>
    </location>
</feature>
<dbReference type="KEGG" id="sla:SERLADRAFT_468383"/>
<dbReference type="AlphaFoldDB" id="F8NXN6"/>
<accession>F8NXN6</accession>
<evidence type="ECO:0000313" key="2">
    <source>
        <dbReference type="EMBL" id="EGO24708.1"/>
    </source>
</evidence>
<name>F8NXN6_SERL9</name>
<dbReference type="Proteomes" id="UP000008064">
    <property type="component" value="Unassembled WGS sequence"/>
</dbReference>
<sequence length="54" mass="5739">MEAPPPFFGYLIFAALVLLCSACNTRGVMTLLLHLPACVVGGSLFDPYSLCSAF</sequence>
<organism>
    <name type="scientific">Serpula lacrymans var. lacrymans (strain S7.9)</name>
    <name type="common">Dry rot fungus</name>
    <dbReference type="NCBI Taxonomy" id="578457"/>
    <lineage>
        <taxon>Eukaryota</taxon>
        <taxon>Fungi</taxon>
        <taxon>Dikarya</taxon>
        <taxon>Basidiomycota</taxon>
        <taxon>Agaricomycotina</taxon>
        <taxon>Agaricomycetes</taxon>
        <taxon>Agaricomycetidae</taxon>
        <taxon>Boletales</taxon>
        <taxon>Coniophorineae</taxon>
        <taxon>Serpulaceae</taxon>
        <taxon>Serpula</taxon>
    </lineage>
</organism>
<dbReference type="HOGENOM" id="CLU_3051875_0_0_1"/>
<feature type="signal peptide" evidence="1">
    <location>
        <begin position="1"/>
        <end position="22"/>
    </location>
</feature>
<protein>
    <submittedName>
        <fullName evidence="2">Uncharacterized protein</fullName>
    </submittedName>
</protein>
<reference evidence="2" key="1">
    <citation type="submission" date="2011-04" db="EMBL/GenBank/DDBJ databases">
        <title>Evolution of plant cell wall degrading machinery underlies the functional diversity of forest fungi.</title>
        <authorList>
            <consortium name="US DOE Joint Genome Institute (JGI-PGF)"/>
            <person name="Eastwood D.C."/>
            <person name="Floudas D."/>
            <person name="Binder M."/>
            <person name="Majcherczyk A."/>
            <person name="Schneider P."/>
            <person name="Aerts A."/>
            <person name="Asiegbu F.O."/>
            <person name="Baker S.E."/>
            <person name="Barry K."/>
            <person name="Bendiksby M."/>
            <person name="Blumentritt M."/>
            <person name="Coutinho P.M."/>
            <person name="Cullen D."/>
            <person name="Cullen D."/>
            <person name="Gathman A."/>
            <person name="Goodell B."/>
            <person name="Henrissat B."/>
            <person name="Ihrmark K."/>
            <person name="Kauserud H."/>
            <person name="Kohler A."/>
            <person name="LaButti K."/>
            <person name="Lapidus A."/>
            <person name="Lavin J.L."/>
            <person name="Lee Y.-H."/>
            <person name="Lindquist E."/>
            <person name="Lilly W."/>
            <person name="Lucas S."/>
            <person name="Morin E."/>
            <person name="Murat C."/>
            <person name="Oguiza J.A."/>
            <person name="Park J."/>
            <person name="Pisabarro A.G."/>
            <person name="Riley R."/>
            <person name="Rosling A."/>
            <person name="Salamov A."/>
            <person name="Schmidt O."/>
            <person name="Schmutz J."/>
            <person name="Skrede I."/>
            <person name="Stenlid J."/>
            <person name="Wiebenga A."/>
            <person name="Xie X."/>
            <person name="Kues U."/>
            <person name="Hibbett D.S."/>
            <person name="Hoffmeister D."/>
            <person name="Hogberg N."/>
            <person name="Martin F."/>
            <person name="Grigoriev I.V."/>
            <person name="Watkinson S.C."/>
        </authorList>
    </citation>
    <scope>NUCLEOTIDE SEQUENCE</scope>
    <source>
        <strain evidence="2">S7.9</strain>
    </source>
</reference>
<dbReference type="EMBL" id="GL945434">
    <property type="protein sequence ID" value="EGO24708.1"/>
    <property type="molecule type" value="Genomic_DNA"/>
</dbReference>
<dbReference type="OrthoDB" id="2653326at2759"/>